<dbReference type="Pfam" id="PF00067">
    <property type="entry name" value="p450"/>
    <property type="match status" value="1"/>
</dbReference>
<dbReference type="GO" id="GO:0006707">
    <property type="term" value="P:cholesterol catabolic process"/>
    <property type="evidence" value="ECO:0007669"/>
    <property type="project" value="TreeGrafter"/>
</dbReference>
<dbReference type="AlphaFoldDB" id="A0A4U3M842"/>
<sequence>MTAAPVSIDDIDLGSLSFWGRPHPERLAAFERLRQIERPMYFGEPRVPGLRSGKGFYALVRHREITEALRNPGVFSSYPSVSIPPPPFWAKYIFGNSMVNLDDPQHGRLRRIIARAFTPRMLDKSEQDVTANVNRIIDGVVAAGPGGDFITQIANPIAAGVICDIVGVPEEHRGLVIERVHTWADYTGVRPGFLSSLRLAAKNTMGLVGLRRMVIELGKERRKNPREDVISQLVTANIDGEKLTSMELGAFFTLLVTAGINTASNAMAHGLRLLTDHPDQRELLVNDFDKHIGTCIEEIVRYVTPGMRTGRTIKVEHEVGGQVLKPGDKVVLYFLSANRDDSVFVNPDAFDITRDPNPHVGFGAPGIHFCLGANLVRKELTVAFRELFRRLPDIHAIGEGRQLRSNFENGLTELRFGF</sequence>
<accession>A0A4U3M842</accession>
<evidence type="ECO:0000313" key="2">
    <source>
        <dbReference type="EMBL" id="TKK83666.1"/>
    </source>
</evidence>
<dbReference type="RefSeq" id="WP_137250983.1">
    <property type="nucleotide sequence ID" value="NZ_SZQA01000043.1"/>
</dbReference>
<dbReference type="InterPro" id="IPR036396">
    <property type="entry name" value="Cyt_P450_sf"/>
</dbReference>
<dbReference type="GO" id="GO:0005506">
    <property type="term" value="F:iron ion binding"/>
    <property type="evidence" value="ECO:0007669"/>
    <property type="project" value="InterPro"/>
</dbReference>
<gene>
    <name evidence="2" type="ORF">FDA94_32975</name>
</gene>
<dbReference type="GO" id="GO:0036199">
    <property type="term" value="F:cholest-4-en-3-one 26-monooxygenase activity"/>
    <property type="evidence" value="ECO:0007669"/>
    <property type="project" value="TreeGrafter"/>
</dbReference>
<dbReference type="Gene3D" id="1.10.630.10">
    <property type="entry name" value="Cytochrome P450"/>
    <property type="match status" value="1"/>
</dbReference>
<dbReference type="PRINTS" id="PR00359">
    <property type="entry name" value="BP450"/>
</dbReference>
<dbReference type="PANTHER" id="PTHR46696:SF4">
    <property type="entry name" value="BIOTIN BIOSYNTHESIS CYTOCHROME P450"/>
    <property type="match status" value="1"/>
</dbReference>
<dbReference type="InterPro" id="IPR002397">
    <property type="entry name" value="Cyt_P450_B"/>
</dbReference>
<protein>
    <submittedName>
        <fullName evidence="2">Cytochrome P450</fullName>
    </submittedName>
</protein>
<dbReference type="EMBL" id="SZQA01000043">
    <property type="protein sequence ID" value="TKK83666.1"/>
    <property type="molecule type" value="Genomic_DNA"/>
</dbReference>
<dbReference type="PANTHER" id="PTHR46696">
    <property type="entry name" value="P450, PUTATIVE (EUROFUNG)-RELATED"/>
    <property type="match status" value="1"/>
</dbReference>
<name>A0A4U3M842_9ACTN</name>
<dbReference type="Proteomes" id="UP000308705">
    <property type="component" value="Unassembled WGS sequence"/>
</dbReference>
<organism evidence="2 3">
    <name type="scientific">Herbidospora galbida</name>
    <dbReference type="NCBI Taxonomy" id="2575442"/>
    <lineage>
        <taxon>Bacteria</taxon>
        <taxon>Bacillati</taxon>
        <taxon>Actinomycetota</taxon>
        <taxon>Actinomycetes</taxon>
        <taxon>Streptosporangiales</taxon>
        <taxon>Streptosporangiaceae</taxon>
        <taxon>Herbidospora</taxon>
    </lineage>
</organism>
<dbReference type="SUPFAM" id="SSF48264">
    <property type="entry name" value="Cytochrome P450"/>
    <property type="match status" value="1"/>
</dbReference>
<proteinExistence type="inferred from homology"/>
<reference evidence="2 3" key="1">
    <citation type="submission" date="2019-04" db="EMBL/GenBank/DDBJ databases">
        <title>Herbidospora sp. NEAU-GS14.nov., a novel actinomycete isolated from soil.</title>
        <authorList>
            <person name="Han L."/>
        </authorList>
    </citation>
    <scope>NUCLEOTIDE SEQUENCE [LARGE SCALE GENOMIC DNA]</scope>
    <source>
        <strain evidence="2 3">NEAU-GS14</strain>
    </source>
</reference>
<comment type="similarity">
    <text evidence="1">Belongs to the cytochrome P450 family.</text>
</comment>
<dbReference type="InterPro" id="IPR001128">
    <property type="entry name" value="Cyt_P450"/>
</dbReference>
<dbReference type="OrthoDB" id="3203662at2"/>
<dbReference type="GO" id="GO:0008395">
    <property type="term" value="F:steroid hydroxylase activity"/>
    <property type="evidence" value="ECO:0007669"/>
    <property type="project" value="TreeGrafter"/>
</dbReference>
<comment type="caution">
    <text evidence="2">The sequence shown here is derived from an EMBL/GenBank/DDBJ whole genome shotgun (WGS) entry which is preliminary data.</text>
</comment>
<keyword evidence="3" id="KW-1185">Reference proteome</keyword>
<evidence type="ECO:0000256" key="1">
    <source>
        <dbReference type="ARBA" id="ARBA00010617"/>
    </source>
</evidence>
<dbReference type="GO" id="GO:0020037">
    <property type="term" value="F:heme binding"/>
    <property type="evidence" value="ECO:0007669"/>
    <property type="project" value="InterPro"/>
</dbReference>
<evidence type="ECO:0000313" key="3">
    <source>
        <dbReference type="Proteomes" id="UP000308705"/>
    </source>
</evidence>